<dbReference type="GO" id="GO:0005737">
    <property type="term" value="C:cytoplasm"/>
    <property type="evidence" value="ECO:0007669"/>
    <property type="project" value="TreeGrafter"/>
</dbReference>
<comment type="caution">
    <text evidence="1">The sequence shown here is derived from an EMBL/GenBank/DDBJ whole genome shotgun (WGS) entry which is preliminary data.</text>
</comment>
<evidence type="ECO:0008006" key="3">
    <source>
        <dbReference type="Google" id="ProtNLM"/>
    </source>
</evidence>
<dbReference type="SUPFAM" id="SSF100950">
    <property type="entry name" value="NagB/RpiA/CoA transferase-like"/>
    <property type="match status" value="1"/>
</dbReference>
<evidence type="ECO:0000313" key="1">
    <source>
        <dbReference type="EMBL" id="MBC8317224.1"/>
    </source>
</evidence>
<dbReference type="PANTHER" id="PTHR13017:SF0">
    <property type="entry name" value="METHENYLTETRAHYDROFOLATE SYNTHASE DOMAIN-CONTAINING PROTEIN"/>
    <property type="match status" value="1"/>
</dbReference>
<sequence>TDTSSIQKDKQQLRDVFVPGSTSLLSGKAAEQVRRLPGYRQVRQMFVSPDPELQQIRINCLVDRKELIMSYPALKEGFLRITPSSVPFRDLGYAVSLKGLAKYGKKLDMAAVHELDIELFVTTCITVDRSGNQLGDGNGFFDLSYGLLAEQGGVRSDAAVCTVVGEQQIVERALPCAPWDVKADFIVTSSEIITTSVDKRSPGLIYWEFLPEKRIRKITPLWQLHQQKRVT</sequence>
<dbReference type="Pfam" id="PF01812">
    <property type="entry name" value="5-FTHF_cyc-lig"/>
    <property type="match status" value="1"/>
</dbReference>
<reference evidence="1 2" key="1">
    <citation type="submission" date="2020-08" db="EMBL/GenBank/DDBJ databases">
        <title>Bridging the membrane lipid divide: bacteria of the FCB group superphylum have the potential to synthesize archaeal ether lipids.</title>
        <authorList>
            <person name="Villanueva L."/>
            <person name="Von Meijenfeldt F.A.B."/>
            <person name="Westbye A.B."/>
            <person name="Yadav S."/>
            <person name="Hopmans E.C."/>
            <person name="Dutilh B.E."/>
            <person name="Sinninghe Damste J.S."/>
        </authorList>
    </citation>
    <scope>NUCLEOTIDE SEQUENCE [LARGE SCALE GENOMIC DNA]</scope>
    <source>
        <strain evidence="1">NIOZ-UU47</strain>
    </source>
</reference>
<dbReference type="InterPro" id="IPR002698">
    <property type="entry name" value="FTHF_cligase"/>
</dbReference>
<gene>
    <name evidence="1" type="ORF">H8E41_04920</name>
</gene>
<protein>
    <recommendedName>
        <fullName evidence="3">5-formyltetrahydrofolate cyclo-ligase</fullName>
    </recommendedName>
</protein>
<dbReference type="Proteomes" id="UP000614424">
    <property type="component" value="Unassembled WGS sequence"/>
</dbReference>
<dbReference type="InterPro" id="IPR037171">
    <property type="entry name" value="NagB/RpiA_transferase-like"/>
</dbReference>
<dbReference type="InterPro" id="IPR024185">
    <property type="entry name" value="FTHF_cligase-like_sf"/>
</dbReference>
<accession>A0A8J6TBR9</accession>
<dbReference type="EMBL" id="JACNJZ010000077">
    <property type="protein sequence ID" value="MBC8317224.1"/>
    <property type="molecule type" value="Genomic_DNA"/>
</dbReference>
<proteinExistence type="predicted"/>
<evidence type="ECO:0000313" key="2">
    <source>
        <dbReference type="Proteomes" id="UP000614424"/>
    </source>
</evidence>
<dbReference type="AlphaFoldDB" id="A0A8J6TBR9"/>
<feature type="non-terminal residue" evidence="1">
    <location>
        <position position="1"/>
    </location>
</feature>
<organism evidence="1 2">
    <name type="scientific">Candidatus Desulfobia pelagia</name>
    <dbReference type="NCBI Taxonomy" id="2841692"/>
    <lineage>
        <taxon>Bacteria</taxon>
        <taxon>Pseudomonadati</taxon>
        <taxon>Thermodesulfobacteriota</taxon>
        <taxon>Desulfobulbia</taxon>
        <taxon>Desulfobulbales</taxon>
        <taxon>Desulfobulbaceae</taxon>
        <taxon>Candidatus Desulfobia</taxon>
    </lineage>
</organism>
<dbReference type="PANTHER" id="PTHR13017">
    <property type="entry name" value="5-FORMYLTETRAHYDROFOLATE CYCLO-LIGASE-RELATED"/>
    <property type="match status" value="1"/>
</dbReference>
<name>A0A8J6TBR9_9BACT</name>
<dbReference type="Gene3D" id="3.40.50.10420">
    <property type="entry name" value="NagB/RpiA/CoA transferase-like"/>
    <property type="match status" value="1"/>
</dbReference>